<gene>
    <name evidence="3" type="ORF">SBA5_540020</name>
</gene>
<sequence>MATAHPLPAPANQAARVQAPKAAAADPAGAKALVPVPRVPGEGDGIEFSAPVMGLPVELDVAVPVRQFRVRNLLALAPGQLVETQWVPGNDLPLAAGAVQLAWSEFEVVETRLAVRITHLA</sequence>
<dbReference type="InterPro" id="IPR001543">
    <property type="entry name" value="FliN-like_C"/>
</dbReference>
<dbReference type="InterPro" id="IPR036429">
    <property type="entry name" value="SpoA-like_sf"/>
</dbReference>
<feature type="region of interest" description="Disordered" evidence="1">
    <location>
        <begin position="1"/>
        <end position="29"/>
    </location>
</feature>
<dbReference type="OrthoDB" id="122656at2"/>
<evidence type="ECO:0000313" key="4">
    <source>
        <dbReference type="Proteomes" id="UP000239735"/>
    </source>
</evidence>
<dbReference type="SUPFAM" id="SSF101801">
    <property type="entry name" value="Surface presentation of antigens (SPOA)"/>
    <property type="match status" value="1"/>
</dbReference>
<dbReference type="Pfam" id="PF01052">
    <property type="entry name" value="FliMN_C"/>
    <property type="match status" value="1"/>
</dbReference>
<evidence type="ECO:0000313" key="3">
    <source>
        <dbReference type="EMBL" id="SPE26263.1"/>
    </source>
</evidence>
<dbReference type="AlphaFoldDB" id="A0A2N9LT39"/>
<dbReference type="Gene3D" id="2.30.330.10">
    <property type="entry name" value="SpoA-like"/>
    <property type="match status" value="1"/>
</dbReference>
<reference evidence="4" key="1">
    <citation type="submission" date="2018-02" db="EMBL/GenBank/DDBJ databases">
        <authorList>
            <person name="Hausmann B."/>
        </authorList>
    </citation>
    <scope>NUCLEOTIDE SEQUENCE [LARGE SCALE GENOMIC DNA]</scope>
    <source>
        <strain evidence="4">Peat soil MAG SbA5</strain>
    </source>
</reference>
<proteinExistence type="predicted"/>
<feature type="domain" description="Flagellar motor switch protein FliN-like C-terminal" evidence="2">
    <location>
        <begin position="52"/>
        <end position="120"/>
    </location>
</feature>
<organism evidence="3 4">
    <name type="scientific">Candidatus Sulfuritelmatomonas gaucii</name>
    <dbReference type="NCBI Taxonomy" id="2043161"/>
    <lineage>
        <taxon>Bacteria</taxon>
        <taxon>Pseudomonadati</taxon>
        <taxon>Acidobacteriota</taxon>
        <taxon>Terriglobia</taxon>
        <taxon>Terriglobales</taxon>
        <taxon>Acidobacteriaceae</taxon>
        <taxon>Candidatus Sulfuritelmatomonas</taxon>
    </lineage>
</organism>
<feature type="compositionally biased region" description="Low complexity" evidence="1">
    <location>
        <begin position="11"/>
        <end position="29"/>
    </location>
</feature>
<dbReference type="Proteomes" id="UP000239735">
    <property type="component" value="Unassembled WGS sequence"/>
</dbReference>
<accession>A0A2N9LT39</accession>
<name>A0A2N9LT39_9BACT</name>
<dbReference type="EMBL" id="OKRB01000113">
    <property type="protein sequence ID" value="SPE26263.1"/>
    <property type="molecule type" value="Genomic_DNA"/>
</dbReference>
<evidence type="ECO:0000259" key="2">
    <source>
        <dbReference type="Pfam" id="PF01052"/>
    </source>
</evidence>
<evidence type="ECO:0000256" key="1">
    <source>
        <dbReference type="SAM" id="MobiDB-lite"/>
    </source>
</evidence>
<protein>
    <recommendedName>
        <fullName evidence="2">Flagellar motor switch protein FliN-like C-terminal domain-containing protein</fullName>
    </recommendedName>
</protein>